<evidence type="ECO:0000313" key="1">
    <source>
        <dbReference type="EMBL" id="BBB16573.1"/>
    </source>
</evidence>
<organism evidence="1">
    <name type="scientific">Heliothis virescens ascovirus 3j</name>
    <dbReference type="NCBI Taxonomy" id="1561067"/>
    <lineage>
        <taxon>Viruses</taxon>
        <taxon>Varidnaviria</taxon>
        <taxon>Bamfordvirae</taxon>
        <taxon>Nucleocytoviricota</taxon>
        <taxon>Megaviricetes</taxon>
        <taxon>Pimascovirales</taxon>
        <taxon>Pimascovirales incertae sedis</taxon>
        <taxon>Ascoviridae</taxon>
        <taxon>Ascovirus</taxon>
    </lineage>
</organism>
<sequence>MFRVIIIFGILVVRQSVSERCGYTTIAFRTKLIYGVPNTPEVQRKNVGMRCVDFEGATYNPIQQSYGVNSYEGICKVSVCGDGKVHEGHYCGIGPCNIFGSNCEGGCHRVDPVVSFKELYAGKVWDVHIL</sequence>
<dbReference type="Proteomes" id="UP000317522">
    <property type="component" value="Segment"/>
</dbReference>
<dbReference type="InterPro" id="IPR025061">
    <property type="entry name" value="Diedel"/>
</dbReference>
<proteinExistence type="predicted"/>
<dbReference type="Gene3D" id="3.30.70.2800">
    <property type="match status" value="1"/>
</dbReference>
<accession>A0A2Z5UZH3</accession>
<dbReference type="Pfam" id="PF13164">
    <property type="entry name" value="Diedel"/>
    <property type="match status" value="1"/>
</dbReference>
<reference evidence="1" key="1">
    <citation type="submission" date="2017-10" db="EMBL/GenBank/DDBJ databases">
        <title>Ascovirus isolated from Spodoptera litura (Noctuidae: Lepidoptera) transmitted by generalist endoparasitoid Meteorus pulchricornis (Braconidae: Hymenoptera).</title>
        <authorList>
            <person name="Arai E."/>
            <person name="Ishii K."/>
            <person name="Ishii H."/>
            <person name="Kunimi Y."/>
            <person name="Inoue M.N."/>
            <person name="Makiyama N."/>
            <person name="Sagawa S."/>
            <person name="Nakai M."/>
        </authorList>
    </citation>
    <scope>NUCLEOTIDE SEQUENCE [LARGE SCALE GENOMIC DNA]</scope>
    <source>
        <strain evidence="1">ENT01</strain>
    </source>
</reference>
<dbReference type="EMBL" id="LC332918">
    <property type="protein sequence ID" value="BBB16573.1"/>
    <property type="molecule type" value="Genomic_DNA"/>
</dbReference>
<protein>
    <submittedName>
        <fullName evidence="1">Uncharacterized protein</fullName>
    </submittedName>
</protein>
<name>A0A2Z5UZH3_9VIRU</name>